<reference evidence="1 2" key="1">
    <citation type="submission" date="2020-02" db="EMBL/GenBank/DDBJ databases">
        <title>Whole-genome analyses of novel actinobacteria.</title>
        <authorList>
            <person name="Sahin N."/>
            <person name="Tokatli A."/>
        </authorList>
    </citation>
    <scope>NUCLEOTIDE SEQUENCE [LARGE SCALE GENOMIC DNA]</scope>
    <source>
        <strain evidence="1 2">YC504</strain>
    </source>
</reference>
<dbReference type="RefSeq" id="WP_165330739.1">
    <property type="nucleotide sequence ID" value="NZ_JAAKZW010000011.1"/>
</dbReference>
<gene>
    <name evidence="1" type="ORF">G6045_05930</name>
</gene>
<evidence type="ECO:0008006" key="3">
    <source>
        <dbReference type="Google" id="ProtNLM"/>
    </source>
</evidence>
<protein>
    <recommendedName>
        <fullName evidence="3">Immunity protein 35 domain-containing protein</fullName>
    </recommendedName>
</protein>
<organism evidence="1 2">
    <name type="scientific">Streptomyces mesophilus</name>
    <dbReference type="NCBI Taxonomy" id="1775132"/>
    <lineage>
        <taxon>Bacteria</taxon>
        <taxon>Bacillati</taxon>
        <taxon>Actinomycetota</taxon>
        <taxon>Actinomycetes</taxon>
        <taxon>Kitasatosporales</taxon>
        <taxon>Streptomycetaceae</taxon>
        <taxon>Streptomyces</taxon>
    </lineage>
</organism>
<dbReference type="EMBL" id="JAAKZW010000011">
    <property type="protein sequence ID" value="NGO75222.1"/>
    <property type="molecule type" value="Genomic_DNA"/>
</dbReference>
<keyword evidence="2" id="KW-1185">Reference proteome</keyword>
<comment type="caution">
    <text evidence="1">The sequence shown here is derived from an EMBL/GenBank/DDBJ whole genome shotgun (WGS) entry which is preliminary data.</text>
</comment>
<dbReference type="AlphaFoldDB" id="A0A6G4XDH8"/>
<evidence type="ECO:0000313" key="2">
    <source>
        <dbReference type="Proteomes" id="UP000481109"/>
    </source>
</evidence>
<dbReference type="Proteomes" id="UP000481109">
    <property type="component" value="Unassembled WGS sequence"/>
</dbReference>
<proteinExistence type="predicted"/>
<sequence length="74" mass="8250">MAEQAEALQLAVGLVERSQHKDEPALDADTERVREGYGLLIVPYNSVEYLASRNVRHQLLGCWPILDDLTTGDV</sequence>
<accession>A0A6G4XDH8</accession>
<evidence type="ECO:0000313" key="1">
    <source>
        <dbReference type="EMBL" id="NGO75222.1"/>
    </source>
</evidence>
<name>A0A6G4XDH8_9ACTN</name>